<gene>
    <name evidence="9" type="ORF">DDV96_09545</name>
</gene>
<evidence type="ECO:0000256" key="4">
    <source>
        <dbReference type="PIRNR" id="PIRNR036492"/>
    </source>
</evidence>
<keyword evidence="2 4" id="KW-0560">Oxidoreductase</keyword>
<sequence length="454" mass="51332">MKQLIATQKEFFNTHTTKAVSFRKKQLNTLETVLKENESLLNEAIYGDFKKSGFETYVSELALLYHDIKQAKRNLKNWSGRKRVSTNLLNFPATSYIIPEPLGVCLVIGAWNYPYQLSLAPVVAALAAGNTVVLKPSELPANTSNIIAQLINENFDPRVFKVIEGGVPETTELLKQDFDKIFFTGSTKVGKIVYKAAAETLTPVTLEMGGKSPAFVTEDCNMKMTAKRLVWAKFLNAGQTCIAPDYVMVHERVKDEFLELLKAEIEKERFAFENDNCVQIINDDNFDRLEKMIPQDKIYYGGTLSKESRYIQPTVLQNISFDDAPMQEEIFGPILPVIAYTNVEDAISKVRTFPKPLSCYVFTSDKKTKQKILKEISFGGGAVNDAVMHISNPNLPFGGVGQSGIGSYHGKAGFDCFTHYKSILDKPTWLELPIKYYPHTKNKLKWIKRMMRWQ</sequence>
<dbReference type="Gene3D" id="3.40.605.10">
    <property type="entry name" value="Aldehyde Dehydrogenase, Chain A, domain 1"/>
    <property type="match status" value="1"/>
</dbReference>
<dbReference type="EMBL" id="QEHR01000005">
    <property type="protein sequence ID" value="PVW14749.1"/>
    <property type="molecule type" value="Genomic_DNA"/>
</dbReference>
<dbReference type="Proteomes" id="UP000245962">
    <property type="component" value="Unassembled WGS sequence"/>
</dbReference>
<comment type="caution">
    <text evidence="9">The sequence shown here is derived from an EMBL/GenBank/DDBJ whole genome shotgun (WGS) entry which is preliminary data.</text>
</comment>
<dbReference type="InterPro" id="IPR016160">
    <property type="entry name" value="Ald_DH_CS_CYS"/>
</dbReference>
<evidence type="ECO:0000256" key="1">
    <source>
        <dbReference type="ARBA" id="ARBA00009986"/>
    </source>
</evidence>
<dbReference type="Pfam" id="PF00171">
    <property type="entry name" value="Aldedh"/>
    <property type="match status" value="1"/>
</dbReference>
<dbReference type="PANTHER" id="PTHR43570">
    <property type="entry name" value="ALDEHYDE DEHYDROGENASE"/>
    <property type="match status" value="1"/>
</dbReference>
<evidence type="ECO:0000256" key="2">
    <source>
        <dbReference type="ARBA" id="ARBA00023002"/>
    </source>
</evidence>
<dbReference type="GO" id="GO:0004029">
    <property type="term" value="F:aldehyde dehydrogenase (NAD+) activity"/>
    <property type="evidence" value="ECO:0007669"/>
    <property type="project" value="TreeGrafter"/>
</dbReference>
<proteinExistence type="inferred from homology"/>
<dbReference type="GO" id="GO:0005737">
    <property type="term" value="C:cytoplasm"/>
    <property type="evidence" value="ECO:0007669"/>
    <property type="project" value="TreeGrafter"/>
</dbReference>
<dbReference type="OrthoDB" id="9762913at2"/>
<evidence type="ECO:0000256" key="3">
    <source>
        <dbReference type="ARBA" id="ARBA00023027"/>
    </source>
</evidence>
<dbReference type="InterPro" id="IPR016162">
    <property type="entry name" value="Ald_DH_N"/>
</dbReference>
<dbReference type="InterPro" id="IPR029510">
    <property type="entry name" value="Ald_DH_CS_GLU"/>
</dbReference>
<evidence type="ECO:0000256" key="7">
    <source>
        <dbReference type="RuleBase" id="RU003345"/>
    </source>
</evidence>
<evidence type="ECO:0000256" key="6">
    <source>
        <dbReference type="PROSITE-ProRule" id="PRU10007"/>
    </source>
</evidence>
<evidence type="ECO:0000256" key="5">
    <source>
        <dbReference type="PIRSR" id="PIRSR036492-1"/>
    </source>
</evidence>
<feature type="active site" evidence="5 6">
    <location>
        <position position="207"/>
    </location>
</feature>
<protein>
    <recommendedName>
        <fullName evidence="4">Aldehyde dehydrogenase</fullName>
    </recommendedName>
</protein>
<keyword evidence="10" id="KW-1185">Reference proteome</keyword>
<dbReference type="PANTHER" id="PTHR43570:SF16">
    <property type="entry name" value="ALDEHYDE DEHYDROGENASE TYPE III, ISOFORM Q"/>
    <property type="match status" value="1"/>
</dbReference>
<dbReference type="PROSITE" id="PS00687">
    <property type="entry name" value="ALDEHYDE_DEHYDR_GLU"/>
    <property type="match status" value="1"/>
</dbReference>
<dbReference type="PROSITE" id="PS00070">
    <property type="entry name" value="ALDEHYDE_DEHYDR_CYS"/>
    <property type="match status" value="1"/>
</dbReference>
<dbReference type="InterPro" id="IPR015590">
    <property type="entry name" value="Aldehyde_DH_dom"/>
</dbReference>
<feature type="active site" evidence="5">
    <location>
        <position position="241"/>
    </location>
</feature>
<dbReference type="CDD" id="cd07136">
    <property type="entry name" value="ALDH_YwdH-P39616"/>
    <property type="match status" value="1"/>
</dbReference>
<dbReference type="Gene3D" id="3.40.309.10">
    <property type="entry name" value="Aldehyde Dehydrogenase, Chain A, domain 2"/>
    <property type="match status" value="1"/>
</dbReference>
<name>A0A2U0I0X4_9FLAO</name>
<dbReference type="InterPro" id="IPR016163">
    <property type="entry name" value="Ald_DH_C"/>
</dbReference>
<dbReference type="FunFam" id="3.40.309.10:FF:000003">
    <property type="entry name" value="Aldehyde dehydrogenase"/>
    <property type="match status" value="1"/>
</dbReference>
<evidence type="ECO:0000313" key="9">
    <source>
        <dbReference type="EMBL" id="PVW14749.1"/>
    </source>
</evidence>
<dbReference type="InterPro" id="IPR016161">
    <property type="entry name" value="Ald_DH/histidinol_DH"/>
</dbReference>
<dbReference type="GO" id="GO:0006081">
    <property type="term" value="P:aldehyde metabolic process"/>
    <property type="evidence" value="ECO:0007669"/>
    <property type="project" value="InterPro"/>
</dbReference>
<feature type="domain" description="Aldehyde dehydrogenase" evidence="8">
    <location>
        <begin position="5"/>
        <end position="423"/>
    </location>
</feature>
<dbReference type="SUPFAM" id="SSF53720">
    <property type="entry name" value="ALDH-like"/>
    <property type="match status" value="1"/>
</dbReference>
<keyword evidence="3" id="KW-0520">NAD</keyword>
<dbReference type="FunFam" id="3.40.605.10:FF:000004">
    <property type="entry name" value="Aldehyde dehydrogenase"/>
    <property type="match status" value="1"/>
</dbReference>
<dbReference type="InterPro" id="IPR012394">
    <property type="entry name" value="Aldehyde_DH_NAD(P)"/>
</dbReference>
<dbReference type="RefSeq" id="WP_116694525.1">
    <property type="nucleotide sequence ID" value="NZ_QEHR01000005.1"/>
</dbReference>
<dbReference type="AlphaFoldDB" id="A0A2U0I0X4"/>
<dbReference type="PIRSF" id="PIRSF036492">
    <property type="entry name" value="ALDH"/>
    <property type="match status" value="1"/>
</dbReference>
<organism evidence="9 10">
    <name type="scientific">Marixanthomonas spongiae</name>
    <dbReference type="NCBI Taxonomy" id="2174845"/>
    <lineage>
        <taxon>Bacteria</taxon>
        <taxon>Pseudomonadati</taxon>
        <taxon>Bacteroidota</taxon>
        <taxon>Flavobacteriia</taxon>
        <taxon>Flavobacteriales</taxon>
        <taxon>Flavobacteriaceae</taxon>
        <taxon>Marixanthomonas</taxon>
    </lineage>
</organism>
<reference evidence="9 10" key="1">
    <citation type="submission" date="2018-04" db="EMBL/GenBank/DDBJ databases">
        <title>Marixanthomonas spongiae HN-E44 sp. nov., isolated from a marine sponge.</title>
        <authorList>
            <person name="Luo L."/>
            <person name="Zhuang L."/>
        </authorList>
    </citation>
    <scope>NUCLEOTIDE SEQUENCE [LARGE SCALE GENOMIC DNA]</scope>
    <source>
        <strain evidence="9 10">HN-E44</strain>
    </source>
</reference>
<evidence type="ECO:0000313" key="10">
    <source>
        <dbReference type="Proteomes" id="UP000245962"/>
    </source>
</evidence>
<evidence type="ECO:0000259" key="8">
    <source>
        <dbReference type="Pfam" id="PF00171"/>
    </source>
</evidence>
<accession>A0A2U0I0X4</accession>
<comment type="similarity">
    <text evidence="1 4 7">Belongs to the aldehyde dehydrogenase family.</text>
</comment>